<dbReference type="Pfam" id="PF01408">
    <property type="entry name" value="GFO_IDH_MocA"/>
    <property type="match status" value="1"/>
</dbReference>
<organism evidence="3">
    <name type="scientific">marine metagenome</name>
    <dbReference type="NCBI Taxonomy" id="408172"/>
    <lineage>
        <taxon>unclassified sequences</taxon>
        <taxon>metagenomes</taxon>
        <taxon>ecological metagenomes</taxon>
    </lineage>
</organism>
<feature type="non-terminal residue" evidence="3">
    <location>
        <position position="1"/>
    </location>
</feature>
<protein>
    <recommendedName>
        <fullName evidence="2">Gfo/Idh/MocA-like oxidoreductase N-terminal domain-containing protein</fullName>
    </recommendedName>
</protein>
<sequence length="158" mass="17118">MINAAIVGIGWWGQVLVRSVNNSEKIKVSKGYTRTPGNAGEFIEEMGIKLHDSYEDLLTDDAIDAVILATPHSSHVEQIKLAADAKKHIYVEKPLALTLSETKDAISHARNAGVEICVGFQRRGHPSMVAALSAVRDGSLGRIIHVEGHQSAPGLRIY</sequence>
<accession>A0A382HG21</accession>
<proteinExistence type="predicted"/>
<keyword evidence="1" id="KW-0560">Oxidoreductase</keyword>
<dbReference type="InterPro" id="IPR000683">
    <property type="entry name" value="Gfo/Idh/MocA-like_OxRdtase_N"/>
</dbReference>
<feature type="domain" description="Gfo/Idh/MocA-like oxidoreductase N-terminal" evidence="2">
    <location>
        <begin position="2"/>
        <end position="120"/>
    </location>
</feature>
<evidence type="ECO:0000313" key="3">
    <source>
        <dbReference type="EMBL" id="SVB86216.1"/>
    </source>
</evidence>
<dbReference type="Gene3D" id="3.40.50.720">
    <property type="entry name" value="NAD(P)-binding Rossmann-like Domain"/>
    <property type="match status" value="1"/>
</dbReference>
<evidence type="ECO:0000259" key="2">
    <source>
        <dbReference type="Pfam" id="PF01408"/>
    </source>
</evidence>
<dbReference type="PANTHER" id="PTHR43818">
    <property type="entry name" value="BCDNA.GH03377"/>
    <property type="match status" value="1"/>
</dbReference>
<dbReference type="GO" id="GO:0000166">
    <property type="term" value="F:nucleotide binding"/>
    <property type="evidence" value="ECO:0007669"/>
    <property type="project" value="InterPro"/>
</dbReference>
<feature type="non-terminal residue" evidence="3">
    <location>
        <position position="158"/>
    </location>
</feature>
<dbReference type="InterPro" id="IPR036291">
    <property type="entry name" value="NAD(P)-bd_dom_sf"/>
</dbReference>
<reference evidence="3" key="1">
    <citation type="submission" date="2018-05" db="EMBL/GenBank/DDBJ databases">
        <authorList>
            <person name="Lanie J.A."/>
            <person name="Ng W.-L."/>
            <person name="Kazmierczak K.M."/>
            <person name="Andrzejewski T.M."/>
            <person name="Davidsen T.M."/>
            <person name="Wayne K.J."/>
            <person name="Tettelin H."/>
            <person name="Glass J.I."/>
            <person name="Rusch D."/>
            <person name="Podicherti R."/>
            <person name="Tsui H.-C.T."/>
            <person name="Winkler M.E."/>
        </authorList>
    </citation>
    <scope>NUCLEOTIDE SEQUENCE</scope>
</reference>
<name>A0A382HG21_9ZZZZ</name>
<evidence type="ECO:0000256" key="1">
    <source>
        <dbReference type="ARBA" id="ARBA00023002"/>
    </source>
</evidence>
<dbReference type="InterPro" id="IPR050463">
    <property type="entry name" value="Gfo/Idh/MocA_oxidrdct_glycsds"/>
</dbReference>
<dbReference type="AlphaFoldDB" id="A0A382HG21"/>
<gene>
    <name evidence="3" type="ORF">METZ01_LOCUS239070</name>
</gene>
<dbReference type="PANTHER" id="PTHR43818:SF11">
    <property type="entry name" value="BCDNA.GH03377"/>
    <property type="match status" value="1"/>
</dbReference>
<dbReference type="SUPFAM" id="SSF51735">
    <property type="entry name" value="NAD(P)-binding Rossmann-fold domains"/>
    <property type="match status" value="1"/>
</dbReference>
<dbReference type="EMBL" id="UINC01061055">
    <property type="protein sequence ID" value="SVB86216.1"/>
    <property type="molecule type" value="Genomic_DNA"/>
</dbReference>
<dbReference type="GO" id="GO:0016491">
    <property type="term" value="F:oxidoreductase activity"/>
    <property type="evidence" value="ECO:0007669"/>
    <property type="project" value="UniProtKB-KW"/>
</dbReference>